<feature type="domain" description="SLH" evidence="2">
    <location>
        <begin position="712"/>
        <end position="775"/>
    </location>
</feature>
<comment type="caution">
    <text evidence="3">The sequence shown here is derived from an EMBL/GenBank/DDBJ whole genome shotgun (WGS) entry which is preliminary data.</text>
</comment>
<protein>
    <submittedName>
        <fullName evidence="3">S-layer family protein</fullName>
    </submittedName>
</protein>
<organism evidence="3 4">
    <name type="scientific">Paenibacillus methanolicus</name>
    <dbReference type="NCBI Taxonomy" id="582686"/>
    <lineage>
        <taxon>Bacteria</taxon>
        <taxon>Bacillati</taxon>
        <taxon>Bacillota</taxon>
        <taxon>Bacilli</taxon>
        <taxon>Bacillales</taxon>
        <taxon>Paenibacillaceae</taxon>
        <taxon>Paenibacillus</taxon>
    </lineage>
</organism>
<dbReference type="Pfam" id="PF23197">
    <property type="entry name" value="IG_AIR9"/>
    <property type="match status" value="2"/>
</dbReference>
<dbReference type="EMBL" id="VNHS01000006">
    <property type="protein sequence ID" value="TYP74153.1"/>
    <property type="molecule type" value="Genomic_DNA"/>
</dbReference>
<sequence>MTNYEKKRRYTKVAYSMLALSMGLGAVPVSAREALPPKASSLAIHSSHIGLRLQHVPAGGASSRLYRGDSLKYFKNEFLRKPGFSKLLNVIGEGGGAPTATGVSITGVLQVGETLTATYAFHDADNDNEGASVKQWYRYDGSIKTTIPGATGTNYTLTSDDVGKYIVFGVTPVADDTPTTGTEADYTTIGMVSSPAAPTAAPVSISGTAAVGQTLSGSYTYADANSGDTQSGTTFKWYRADDGAGTNKSAIIGATAQSYVPTFADAGKFITFEVTPKNAANFLGTGTPTSSSPTLAVAAAPVASGASVVGTTRVGQTLSASFAYMDANNDPESGSLYQWYRADDGEGMNKNPILGATSASYVLVSADLGKYISFTVIPKNAALLADTGDIRGSEAVGAVAAAITEPASVSYSAFSAQVSEEESLIEVVAVKKNVETSQAAKLNLVKDGNVIERADFNFEADGVMSALTEASVKETIAVRVRSLKGAENVYGNITGDLVQAMADKTQRLAMITGDVAIDFPTVSIPEQLQAGADGMTRETKIELKIEKQPKAVREAAAEWAAGQGAKVIGTSYKFSVKVQNGDKTTSIAQYGDRYAHFTLPLPEGVTDPTTLAAVMLVDGQYVPVPVRIVDQEHAVVETPTNATVTLVQRERQFDDLSGHWGAQDLLFMANKDNIAGEADGKFNAHGNVTRGDLATMLVQSLGLGHRTKGLSGDAGFSDLPEDAAASEAIQLAIGAGLFKGYPDGTFAPEALTTREQLVAVLMRFRANFELELPQVRSESLDASFKDASKGADWSKAYLESANKGGVIKGFENDSLGASRELTRDEAAAIIRRFLQHTNLTN</sequence>
<name>A0A5S5C839_9BACL</name>
<evidence type="ECO:0000256" key="1">
    <source>
        <dbReference type="SAM" id="SignalP"/>
    </source>
</evidence>
<evidence type="ECO:0000259" key="2">
    <source>
        <dbReference type="PROSITE" id="PS51272"/>
    </source>
</evidence>
<reference evidence="3 4" key="1">
    <citation type="submission" date="2019-07" db="EMBL/GenBank/DDBJ databases">
        <title>Genomic Encyclopedia of Type Strains, Phase III (KMG-III): the genomes of soil and plant-associated and newly described type strains.</title>
        <authorList>
            <person name="Whitman W."/>
        </authorList>
    </citation>
    <scope>NUCLEOTIDE SEQUENCE [LARGE SCALE GENOMIC DNA]</scope>
    <source>
        <strain evidence="3 4">BL24</strain>
    </source>
</reference>
<evidence type="ECO:0000313" key="4">
    <source>
        <dbReference type="Proteomes" id="UP000323257"/>
    </source>
</evidence>
<dbReference type="PANTHER" id="PTHR31149">
    <property type="entry name" value="EXPRESSED PROTEIN"/>
    <property type="match status" value="1"/>
</dbReference>
<accession>A0A5S5C839</accession>
<feature type="chain" id="PRO_5024455474" evidence="1">
    <location>
        <begin position="32"/>
        <end position="841"/>
    </location>
</feature>
<feature type="signal peptide" evidence="1">
    <location>
        <begin position="1"/>
        <end position="31"/>
    </location>
</feature>
<dbReference type="AlphaFoldDB" id="A0A5S5C839"/>
<dbReference type="PROSITE" id="PS51272">
    <property type="entry name" value="SLH"/>
    <property type="match status" value="3"/>
</dbReference>
<keyword evidence="4" id="KW-1185">Reference proteome</keyword>
<proteinExistence type="predicted"/>
<dbReference type="InterPro" id="IPR001119">
    <property type="entry name" value="SLH_dom"/>
</dbReference>
<feature type="domain" description="SLH" evidence="2">
    <location>
        <begin position="648"/>
        <end position="711"/>
    </location>
</feature>
<feature type="domain" description="SLH" evidence="2">
    <location>
        <begin position="781"/>
        <end position="841"/>
    </location>
</feature>
<keyword evidence="1" id="KW-0732">Signal</keyword>
<evidence type="ECO:0000313" key="3">
    <source>
        <dbReference type="EMBL" id="TYP74153.1"/>
    </source>
</evidence>
<dbReference type="Pfam" id="PF00395">
    <property type="entry name" value="SLH"/>
    <property type="match status" value="3"/>
</dbReference>
<dbReference type="RefSeq" id="WP_148930546.1">
    <property type="nucleotide sequence ID" value="NZ_VNHS01000006.1"/>
</dbReference>
<dbReference type="Proteomes" id="UP000323257">
    <property type="component" value="Unassembled WGS sequence"/>
</dbReference>
<dbReference type="Gene3D" id="2.60.40.2700">
    <property type="match status" value="3"/>
</dbReference>
<gene>
    <name evidence="3" type="ORF">BCM02_106435</name>
</gene>
<dbReference type="OrthoDB" id="614750at2"/>
<dbReference type="InterPro" id="IPR056284">
    <property type="entry name" value="AIR9-like_A9"/>
</dbReference>
<dbReference type="PANTHER" id="PTHR31149:SF11">
    <property type="entry name" value="187-KDA MICROTUBULE-ASSOCIATED PROTEIN AIR9"/>
    <property type="match status" value="1"/>
</dbReference>